<evidence type="ECO:0000313" key="4">
    <source>
        <dbReference type="Proteomes" id="UP001596337"/>
    </source>
</evidence>
<sequence length="344" mass="38058">MRSALTYISLGLGVFAVALGLVLRLYTYPQLAKMPLDLDSLSVATGTADRALVFVANGPDEHVPEFRDNLPITSTTKVTADPTAPEMEEGGDVAAYIEATKIVATDNPDIGPLSASVRQLCVDRHTGEAVAPCETQFTETDHTGDKEEDRVEEERDRVQQPGFGFKLPFDTEKTTYPWYDLRIKDTVDLTFQREDTVKDLDVYQFAYHIEPQRIGSREVPGSLLDEPDTPSIEADLYYEADRTMWIDPVTGAVIALEQSVTQKLVRDDEDYEDGTIVFDGTLALDDETVTKNVADAEESGGKLWLLTTLPIILWVVGGVLIAVAVVLLLRSREPRPEAGNHRLE</sequence>
<comment type="caution">
    <text evidence="3">The sequence shown here is derived from an EMBL/GenBank/DDBJ whole genome shotgun (WGS) entry which is preliminary data.</text>
</comment>
<feature type="compositionally biased region" description="Basic and acidic residues" evidence="1">
    <location>
        <begin position="139"/>
        <end position="158"/>
    </location>
</feature>
<keyword evidence="2" id="KW-1133">Transmembrane helix</keyword>
<evidence type="ECO:0000256" key="2">
    <source>
        <dbReference type="SAM" id="Phobius"/>
    </source>
</evidence>
<gene>
    <name evidence="3" type="ORF">ACFQGD_00585</name>
</gene>
<feature type="transmembrane region" description="Helical" evidence="2">
    <location>
        <begin position="303"/>
        <end position="329"/>
    </location>
</feature>
<protein>
    <submittedName>
        <fullName evidence="3">DUF3068 domain-containing protein</fullName>
    </submittedName>
</protein>
<evidence type="ECO:0000313" key="3">
    <source>
        <dbReference type="EMBL" id="MFC6865636.1"/>
    </source>
</evidence>
<feature type="region of interest" description="Disordered" evidence="1">
    <location>
        <begin position="139"/>
        <end position="164"/>
    </location>
</feature>
<dbReference type="InterPro" id="IPR021424">
    <property type="entry name" value="PorA"/>
</dbReference>
<proteinExistence type="predicted"/>
<organism evidence="3 4">
    <name type="scientific">Haloechinothrix salitolerans</name>
    <dbReference type="NCBI Taxonomy" id="926830"/>
    <lineage>
        <taxon>Bacteria</taxon>
        <taxon>Bacillati</taxon>
        <taxon>Actinomycetota</taxon>
        <taxon>Actinomycetes</taxon>
        <taxon>Pseudonocardiales</taxon>
        <taxon>Pseudonocardiaceae</taxon>
        <taxon>Haloechinothrix</taxon>
    </lineage>
</organism>
<keyword evidence="4" id="KW-1185">Reference proteome</keyword>
<keyword evidence="2" id="KW-0812">Transmembrane</keyword>
<accession>A0ABW2BRJ7</accession>
<dbReference type="Pfam" id="PF11271">
    <property type="entry name" value="PorA"/>
    <property type="match status" value="1"/>
</dbReference>
<reference evidence="4" key="1">
    <citation type="journal article" date="2019" name="Int. J. Syst. Evol. Microbiol.">
        <title>The Global Catalogue of Microorganisms (GCM) 10K type strain sequencing project: providing services to taxonomists for standard genome sequencing and annotation.</title>
        <authorList>
            <consortium name="The Broad Institute Genomics Platform"/>
            <consortium name="The Broad Institute Genome Sequencing Center for Infectious Disease"/>
            <person name="Wu L."/>
            <person name="Ma J."/>
        </authorList>
    </citation>
    <scope>NUCLEOTIDE SEQUENCE [LARGE SCALE GENOMIC DNA]</scope>
    <source>
        <strain evidence="4">KCTC 32255</strain>
    </source>
</reference>
<evidence type="ECO:0000256" key="1">
    <source>
        <dbReference type="SAM" id="MobiDB-lite"/>
    </source>
</evidence>
<keyword evidence="2" id="KW-0472">Membrane</keyword>
<dbReference type="Proteomes" id="UP001596337">
    <property type="component" value="Unassembled WGS sequence"/>
</dbReference>
<dbReference type="RefSeq" id="WP_345392090.1">
    <property type="nucleotide sequence ID" value="NZ_BAABLA010000007.1"/>
</dbReference>
<name>A0ABW2BRJ7_9PSEU</name>
<dbReference type="EMBL" id="JBHSXX010000001">
    <property type="protein sequence ID" value="MFC6865636.1"/>
    <property type="molecule type" value="Genomic_DNA"/>
</dbReference>